<keyword evidence="5" id="KW-1185">Reference proteome</keyword>
<feature type="domain" description="Methyltransferase" evidence="3">
    <location>
        <begin position="41"/>
        <end position="136"/>
    </location>
</feature>
<accession>A0AAD9YYE7</accession>
<evidence type="ECO:0000256" key="2">
    <source>
        <dbReference type="ARBA" id="ARBA00022679"/>
    </source>
</evidence>
<reference evidence="4" key="1">
    <citation type="submission" date="2022-11" db="EMBL/GenBank/DDBJ databases">
        <title>Chromosomal genome sequence assembly and mating type (MAT) locus characterization of the leprose asexual lichenized fungus Lepraria neglecta (Nyl.) Erichsen.</title>
        <authorList>
            <person name="Allen J.L."/>
            <person name="Pfeffer B."/>
        </authorList>
    </citation>
    <scope>NUCLEOTIDE SEQUENCE</scope>
    <source>
        <strain evidence="4">Allen 5258</strain>
    </source>
</reference>
<name>A0AAD9YYE7_9LECA</name>
<evidence type="ECO:0000256" key="1">
    <source>
        <dbReference type="ARBA" id="ARBA00022603"/>
    </source>
</evidence>
<keyword evidence="2" id="KW-0808">Transferase</keyword>
<sequence length="262" mass="28072">MSTQYDKIGTSYDEMRKLPVALLEAANVKEATKPYISGARVLDLACGTGFFSKAFLDWGASSVLGVDISTTMVNAARVSSTSNKLSFEVADCSKPIQYEGGPFDLVFGAWLLNYAPSGKDMANMFRNAALNLREGGHFIGVTAPPTSDPKAHVEAALAACPSQYGGITVTVSGEVEDGVATHLDTNIEPKVEFDAYHLRKEVHEKAAREGGFEGALTWRSVTIPDGRGDSFGGNGDEEWDTYFTVPHFGILVACKEPDGCQS</sequence>
<keyword evidence="1" id="KW-0489">Methyltransferase</keyword>
<evidence type="ECO:0000313" key="4">
    <source>
        <dbReference type="EMBL" id="KAK3168434.1"/>
    </source>
</evidence>
<gene>
    <name evidence="4" type="ORF">OEA41_004882</name>
</gene>
<protein>
    <recommendedName>
        <fullName evidence="3">Methyltransferase domain-containing protein</fullName>
    </recommendedName>
</protein>
<organism evidence="4 5">
    <name type="scientific">Lepraria neglecta</name>
    <dbReference type="NCBI Taxonomy" id="209136"/>
    <lineage>
        <taxon>Eukaryota</taxon>
        <taxon>Fungi</taxon>
        <taxon>Dikarya</taxon>
        <taxon>Ascomycota</taxon>
        <taxon>Pezizomycotina</taxon>
        <taxon>Lecanoromycetes</taxon>
        <taxon>OSLEUM clade</taxon>
        <taxon>Lecanoromycetidae</taxon>
        <taxon>Lecanorales</taxon>
        <taxon>Lecanorineae</taxon>
        <taxon>Stereocaulaceae</taxon>
        <taxon>Lepraria</taxon>
    </lineage>
</organism>
<dbReference type="AlphaFoldDB" id="A0AAD9YYE7"/>
<dbReference type="PANTHER" id="PTHR43861:SF1">
    <property type="entry name" value="TRANS-ACONITATE 2-METHYLTRANSFERASE"/>
    <property type="match status" value="1"/>
</dbReference>
<proteinExistence type="predicted"/>
<comment type="caution">
    <text evidence="4">The sequence shown here is derived from an EMBL/GenBank/DDBJ whole genome shotgun (WGS) entry which is preliminary data.</text>
</comment>
<evidence type="ECO:0000259" key="3">
    <source>
        <dbReference type="Pfam" id="PF13649"/>
    </source>
</evidence>
<dbReference type="InterPro" id="IPR029063">
    <property type="entry name" value="SAM-dependent_MTases_sf"/>
</dbReference>
<evidence type="ECO:0000313" key="5">
    <source>
        <dbReference type="Proteomes" id="UP001276659"/>
    </source>
</evidence>
<dbReference type="SUPFAM" id="SSF53335">
    <property type="entry name" value="S-adenosyl-L-methionine-dependent methyltransferases"/>
    <property type="match status" value="1"/>
</dbReference>
<dbReference type="Pfam" id="PF13649">
    <property type="entry name" value="Methyltransf_25"/>
    <property type="match status" value="1"/>
</dbReference>
<dbReference type="EMBL" id="JASNWA010000010">
    <property type="protein sequence ID" value="KAK3168434.1"/>
    <property type="molecule type" value="Genomic_DNA"/>
</dbReference>
<dbReference type="Gene3D" id="3.40.50.150">
    <property type="entry name" value="Vaccinia Virus protein VP39"/>
    <property type="match status" value="1"/>
</dbReference>
<dbReference type="GO" id="GO:0032259">
    <property type="term" value="P:methylation"/>
    <property type="evidence" value="ECO:0007669"/>
    <property type="project" value="UniProtKB-KW"/>
</dbReference>
<dbReference type="GO" id="GO:0008168">
    <property type="term" value="F:methyltransferase activity"/>
    <property type="evidence" value="ECO:0007669"/>
    <property type="project" value="UniProtKB-KW"/>
</dbReference>
<dbReference type="Proteomes" id="UP001276659">
    <property type="component" value="Unassembled WGS sequence"/>
</dbReference>
<dbReference type="PANTHER" id="PTHR43861">
    <property type="entry name" value="TRANS-ACONITATE 2-METHYLTRANSFERASE-RELATED"/>
    <property type="match status" value="1"/>
</dbReference>
<dbReference type="CDD" id="cd02440">
    <property type="entry name" value="AdoMet_MTases"/>
    <property type="match status" value="1"/>
</dbReference>
<dbReference type="InterPro" id="IPR041698">
    <property type="entry name" value="Methyltransf_25"/>
</dbReference>